<feature type="transmembrane region" description="Helical" evidence="6">
    <location>
        <begin position="358"/>
        <end position="378"/>
    </location>
</feature>
<evidence type="ECO:0000256" key="2">
    <source>
        <dbReference type="ARBA" id="ARBA00009523"/>
    </source>
</evidence>
<keyword evidence="4 6" id="KW-1133">Transmembrane helix</keyword>
<feature type="transmembrane region" description="Helical" evidence="6">
    <location>
        <begin position="119"/>
        <end position="138"/>
    </location>
</feature>
<dbReference type="Pfam" id="PF00324">
    <property type="entry name" value="AA_permease"/>
    <property type="match status" value="1"/>
</dbReference>
<dbReference type="InterPro" id="IPR050367">
    <property type="entry name" value="APC_superfamily"/>
</dbReference>
<name>A0A7X6MME4_9MYCO</name>
<dbReference type="PIRSF" id="PIRSF006060">
    <property type="entry name" value="AA_transporter"/>
    <property type="match status" value="1"/>
</dbReference>
<dbReference type="Gene3D" id="1.20.1740.10">
    <property type="entry name" value="Amino acid/polyamine transporter I"/>
    <property type="match status" value="1"/>
</dbReference>
<dbReference type="GO" id="GO:0005886">
    <property type="term" value="C:plasma membrane"/>
    <property type="evidence" value="ECO:0007669"/>
    <property type="project" value="UniProtKB-SubCell"/>
</dbReference>
<feature type="transmembrane region" description="Helical" evidence="6">
    <location>
        <begin position="181"/>
        <end position="201"/>
    </location>
</feature>
<evidence type="ECO:0000256" key="5">
    <source>
        <dbReference type="ARBA" id="ARBA00023136"/>
    </source>
</evidence>
<dbReference type="PANTHER" id="PTHR42770">
    <property type="entry name" value="AMINO ACID TRANSPORTER-RELATED"/>
    <property type="match status" value="1"/>
</dbReference>
<feature type="domain" description="Amino acid permease/ SLC12A" evidence="7">
    <location>
        <begin position="17"/>
        <end position="376"/>
    </location>
</feature>
<evidence type="ECO:0000256" key="4">
    <source>
        <dbReference type="ARBA" id="ARBA00022989"/>
    </source>
</evidence>
<comment type="caution">
    <text evidence="8">The sequence shown here is derived from an EMBL/GenBank/DDBJ whole genome shotgun (WGS) entry which is preliminary data.</text>
</comment>
<feature type="transmembrane region" description="Helical" evidence="6">
    <location>
        <begin position="423"/>
        <end position="445"/>
    </location>
</feature>
<protein>
    <submittedName>
        <fullName evidence="8">APC family permease</fullName>
    </submittedName>
</protein>
<comment type="similarity">
    <text evidence="2">Belongs to the amino acid-polyamine-organocation (APC) superfamily.</text>
</comment>
<dbReference type="AlphaFoldDB" id="A0A7X6MME4"/>
<gene>
    <name evidence="8" type="ORF">HGA11_07385</name>
</gene>
<feature type="transmembrane region" description="Helical" evidence="6">
    <location>
        <begin position="390"/>
        <end position="408"/>
    </location>
</feature>
<dbReference type="PANTHER" id="PTHR42770:SF16">
    <property type="entry name" value="AMINO ACID PERMEASE"/>
    <property type="match status" value="1"/>
</dbReference>
<organism evidence="8 9">
    <name type="scientific">Mycolicibacterium septicum DSM 44393</name>
    <dbReference type="NCBI Taxonomy" id="1341646"/>
    <lineage>
        <taxon>Bacteria</taxon>
        <taxon>Bacillati</taxon>
        <taxon>Actinomycetota</taxon>
        <taxon>Actinomycetes</taxon>
        <taxon>Mycobacteriales</taxon>
        <taxon>Mycobacteriaceae</taxon>
        <taxon>Mycolicibacterium</taxon>
    </lineage>
</organism>
<evidence type="ECO:0000313" key="8">
    <source>
        <dbReference type="EMBL" id="NKZ10798.1"/>
    </source>
</evidence>
<keyword evidence="5 6" id="KW-0472">Membrane</keyword>
<evidence type="ECO:0000313" key="9">
    <source>
        <dbReference type="Proteomes" id="UP000518188"/>
    </source>
</evidence>
<dbReference type="EMBL" id="JAAXPJ010000002">
    <property type="protein sequence ID" value="NKZ10798.1"/>
    <property type="molecule type" value="Genomic_DNA"/>
</dbReference>
<proteinExistence type="inferred from homology"/>
<evidence type="ECO:0000256" key="6">
    <source>
        <dbReference type="SAM" id="Phobius"/>
    </source>
</evidence>
<feature type="transmembrane region" description="Helical" evidence="6">
    <location>
        <begin position="272"/>
        <end position="291"/>
    </location>
</feature>
<feature type="transmembrane region" description="Helical" evidence="6">
    <location>
        <begin position="32"/>
        <end position="56"/>
    </location>
</feature>
<feature type="transmembrane region" description="Helical" evidence="6">
    <location>
        <begin position="77"/>
        <end position="99"/>
    </location>
</feature>
<keyword evidence="3 6" id="KW-0812">Transmembrane</keyword>
<feature type="transmembrane region" description="Helical" evidence="6">
    <location>
        <begin position="145"/>
        <end position="169"/>
    </location>
</feature>
<feature type="transmembrane region" description="Helical" evidence="6">
    <location>
        <begin position="222"/>
        <end position="241"/>
    </location>
</feature>
<evidence type="ECO:0000259" key="7">
    <source>
        <dbReference type="Pfam" id="PF00324"/>
    </source>
</evidence>
<evidence type="ECO:0000256" key="1">
    <source>
        <dbReference type="ARBA" id="ARBA00004141"/>
    </source>
</evidence>
<feature type="transmembrane region" description="Helical" evidence="6">
    <location>
        <begin position="328"/>
        <end position="346"/>
    </location>
</feature>
<comment type="subcellular location">
    <subcellularLocation>
        <location evidence="1">Membrane</location>
        <topology evidence="1">Multi-pass membrane protein</topology>
    </subcellularLocation>
</comment>
<dbReference type="Proteomes" id="UP000518188">
    <property type="component" value="Unassembled WGS sequence"/>
</dbReference>
<evidence type="ECO:0000256" key="3">
    <source>
        <dbReference type="ARBA" id="ARBA00022692"/>
    </source>
</evidence>
<reference evidence="8 9" key="1">
    <citation type="submission" date="2020-04" db="EMBL/GenBank/DDBJ databases">
        <title>MicrobeNet Type strains.</title>
        <authorList>
            <person name="Nicholson A.C."/>
        </authorList>
    </citation>
    <scope>NUCLEOTIDE SEQUENCE [LARGE SCALE GENOMIC DNA]</scope>
    <source>
        <strain evidence="8 9">ATCC 700731</strain>
    </source>
</reference>
<sequence length="459" mass="48800">MFQLLFTVLAFNGPLAIIVGYITVVIGMGNGLGAPMAYIACGILIWVFAAGFTRMAHHLQNPGGFYAFVTAGLGKPAGLAASFLALASYYFILLGATAYSGLLMQQLVSGTLHGPHIPWWVWMSVWVTITATFGYLKLDLSARVLTYLLAGEIVIAGIYAGCVTAKGGAEGLSFNSFTPQMAMSGSIGLALLFAIMNFGGFEATAIYREEVKDPDRTIPRATNIFIITVTVLFAISAWVIIQALGPSHAVAAAAANPTGVVSDTIGQFVGRWAQLVVSILVNTSVFAGILASHNIASRYVYNLSVDGILPRRLANVHGRHGSPHRSSVAVSIATVVGLAPFILFNANPLVLYAQLSGVYGYSFILLLLLTTVAVFCWLRRQTLPGVTAWHRTIAPALAGIGLCGVLWLTTTNFKLLLGSSSELAYITMGGVFATGLSGVAVALLLKRKRPHVYQRIGRQ</sequence>
<dbReference type="GO" id="GO:0022857">
    <property type="term" value="F:transmembrane transporter activity"/>
    <property type="evidence" value="ECO:0007669"/>
    <property type="project" value="InterPro"/>
</dbReference>
<dbReference type="InterPro" id="IPR004841">
    <property type="entry name" value="AA-permease/SLC12A_dom"/>
</dbReference>
<accession>A0A7X6MME4</accession>